<dbReference type="InterPro" id="IPR011047">
    <property type="entry name" value="Quinoprotein_ADH-like_sf"/>
</dbReference>
<feature type="domain" description="Pyrrolo-quinoline quinone repeat" evidence="1">
    <location>
        <begin position="189"/>
        <end position="340"/>
    </location>
</feature>
<reference evidence="2" key="1">
    <citation type="submission" date="2018-05" db="EMBL/GenBank/DDBJ databases">
        <authorList>
            <person name="Lanie J.A."/>
            <person name="Ng W.-L."/>
            <person name="Kazmierczak K.M."/>
            <person name="Andrzejewski T.M."/>
            <person name="Davidsen T.M."/>
            <person name="Wayne K.J."/>
            <person name="Tettelin H."/>
            <person name="Glass J.I."/>
            <person name="Rusch D."/>
            <person name="Podicherti R."/>
            <person name="Tsui H.-C.T."/>
            <person name="Winkler M.E."/>
        </authorList>
    </citation>
    <scope>NUCLEOTIDE SEQUENCE</scope>
</reference>
<evidence type="ECO:0000259" key="1">
    <source>
        <dbReference type="Pfam" id="PF13360"/>
    </source>
</evidence>
<dbReference type="PANTHER" id="PTHR34512:SF30">
    <property type="entry name" value="OUTER MEMBRANE PROTEIN ASSEMBLY FACTOR BAMB"/>
    <property type="match status" value="1"/>
</dbReference>
<dbReference type="InterPro" id="IPR018391">
    <property type="entry name" value="PQQ_b-propeller_rpt"/>
</dbReference>
<feature type="domain" description="Pyrrolo-quinoline quinone repeat" evidence="1">
    <location>
        <begin position="365"/>
        <end position="440"/>
    </location>
</feature>
<organism evidence="2">
    <name type="scientific">marine metagenome</name>
    <dbReference type="NCBI Taxonomy" id="408172"/>
    <lineage>
        <taxon>unclassified sequences</taxon>
        <taxon>metagenomes</taxon>
        <taxon>ecological metagenomes</taxon>
    </lineage>
</organism>
<accession>A0A381RBC2</accession>
<dbReference type="Gene3D" id="2.130.10.10">
    <property type="entry name" value="YVTN repeat-like/Quinoprotein amine dehydrogenase"/>
    <property type="match status" value="2"/>
</dbReference>
<dbReference type="Pfam" id="PF13360">
    <property type="entry name" value="PQQ_2"/>
    <property type="match status" value="3"/>
</dbReference>
<dbReference type="InterPro" id="IPR002372">
    <property type="entry name" value="PQQ_rpt_dom"/>
</dbReference>
<dbReference type="SMART" id="SM00564">
    <property type="entry name" value="PQQ"/>
    <property type="match status" value="6"/>
</dbReference>
<dbReference type="InterPro" id="IPR015943">
    <property type="entry name" value="WD40/YVTN_repeat-like_dom_sf"/>
</dbReference>
<name>A0A381RBC2_9ZZZZ</name>
<dbReference type="AlphaFoldDB" id="A0A381RBC2"/>
<protein>
    <recommendedName>
        <fullName evidence="1">Pyrrolo-quinoline quinone repeat domain-containing protein</fullName>
    </recommendedName>
</protein>
<sequence length="482" mass="52675">MRRLVVLVLLVATLGVVASSELAAEFEGATRFIADGDWPMWGSTLTRNMVSDATGLPAEWDTDTGLNVKWVAALGSTSYGNPVIADGKIFIGTNNDLMRAPDVAGDKGIVMAFRESDGKFLWQMVHDKLESGQVNDWPFQGICSSPTVDGDRLYYVSNRGEVVALDTEGFLDGENDGSFTDEVRAGEVDGDVVWSFDMIGQLDVFPHNMTSSSPAVYGDLVIVNTSNGRDEEGYLPSPHAPDLIALDKHTGKLVWRAAPLGEQILHGQWSSPAMAEIDGVMQVVIGQGDGWVRGFEATTGSMLWEFDTNPLDAEYPRTRNNIISTPVIWDNKVFVANGQDPENGEGRGRLHAINATKRGNITESGLVWRVEEIRRSLSTAAIHDGLLYLADFSGFFRCFDVNTGEEVWMYDTFAAVWGSPLVADNKVYLGDEDGDVIVLRAGREMEELAEMNLGNAVYGAPVVANSVLYINTRSQLYALVQQ</sequence>
<feature type="domain" description="Pyrrolo-quinoline quinone repeat" evidence="1">
    <location>
        <begin position="107"/>
        <end position="168"/>
    </location>
</feature>
<gene>
    <name evidence="2" type="ORF">METZ01_LOCUS41876</name>
</gene>
<evidence type="ECO:0000313" key="2">
    <source>
        <dbReference type="EMBL" id="SUZ89022.1"/>
    </source>
</evidence>
<dbReference type="PANTHER" id="PTHR34512">
    <property type="entry name" value="CELL SURFACE PROTEIN"/>
    <property type="match status" value="1"/>
</dbReference>
<dbReference type="EMBL" id="UINC01001799">
    <property type="protein sequence ID" value="SUZ89022.1"/>
    <property type="molecule type" value="Genomic_DNA"/>
</dbReference>
<proteinExistence type="predicted"/>
<dbReference type="SUPFAM" id="SSF50998">
    <property type="entry name" value="Quinoprotein alcohol dehydrogenase-like"/>
    <property type="match status" value="1"/>
</dbReference>